<protein>
    <submittedName>
        <fullName evidence="1">Uncharacterized protein</fullName>
    </submittedName>
</protein>
<evidence type="ECO:0000313" key="2">
    <source>
        <dbReference type="Proteomes" id="UP000326380"/>
    </source>
</evidence>
<evidence type="ECO:0000313" key="1">
    <source>
        <dbReference type="EMBL" id="KAA9338399.1"/>
    </source>
</evidence>
<organism evidence="1 2">
    <name type="scientific">Hymenobacter busanensis</name>
    <dbReference type="NCBI Taxonomy" id="2607656"/>
    <lineage>
        <taxon>Bacteria</taxon>
        <taxon>Pseudomonadati</taxon>
        <taxon>Bacteroidota</taxon>
        <taxon>Cytophagia</taxon>
        <taxon>Cytophagales</taxon>
        <taxon>Hymenobacteraceae</taxon>
        <taxon>Hymenobacter</taxon>
    </lineage>
</organism>
<dbReference type="AlphaFoldDB" id="A0A7L5A065"/>
<keyword evidence="2" id="KW-1185">Reference proteome</keyword>
<gene>
    <name evidence="1" type="ORF">F0P96_06070</name>
</gene>
<sequence length="151" mass="16553">MNHLPVPETGADTAPATAAPAGRRQYRGLHLVGLVGCVSLMLWCHHWLNNAHLSDLDGKPAETSRYILALVLVLPAISGFCFFGQRLWRGRWLLWLALVLLCTECAVLVGTFLLICFVGTGTTWQTMLLALGVAACVAAGFGVWRQLRRPR</sequence>
<dbReference type="Proteomes" id="UP000326380">
    <property type="component" value="Unassembled WGS sequence"/>
</dbReference>
<dbReference type="EMBL" id="VTWU01000002">
    <property type="protein sequence ID" value="KAA9338399.1"/>
    <property type="molecule type" value="Genomic_DNA"/>
</dbReference>
<proteinExistence type="predicted"/>
<dbReference type="RefSeq" id="WP_151077923.1">
    <property type="nucleotide sequence ID" value="NZ_CP047647.1"/>
</dbReference>
<accession>A0A7L5A065</accession>
<comment type="caution">
    <text evidence="1">The sequence shown here is derived from an EMBL/GenBank/DDBJ whole genome shotgun (WGS) entry which is preliminary data.</text>
</comment>
<name>A0A7L5A065_9BACT</name>
<reference evidence="1 2" key="1">
    <citation type="submission" date="2019-09" db="EMBL/GenBank/DDBJ databases">
        <title>Genome sequence of Hymenobacter sp. M3.</title>
        <authorList>
            <person name="Srinivasan S."/>
        </authorList>
    </citation>
    <scope>NUCLEOTIDE SEQUENCE [LARGE SCALE GENOMIC DNA]</scope>
    <source>
        <strain evidence="1 2">M3</strain>
    </source>
</reference>